<reference evidence="2" key="1">
    <citation type="journal article" date="2021" name="bioRxiv">
        <title>Whole Genome Assembly and Annotation of Northern Wild Rice, Zizania palustris L., Supports a Whole Genome Duplication in the Zizania Genus.</title>
        <authorList>
            <person name="Haas M."/>
            <person name="Kono T."/>
            <person name="Macchietto M."/>
            <person name="Millas R."/>
            <person name="McGilp L."/>
            <person name="Shao M."/>
            <person name="Duquette J."/>
            <person name="Hirsch C.N."/>
            <person name="Kimball J."/>
        </authorList>
    </citation>
    <scope>NUCLEOTIDE SEQUENCE</scope>
    <source>
        <tissue evidence="2">Fresh leaf tissue</tissue>
    </source>
</reference>
<gene>
    <name evidence="2" type="ORF">GUJ93_ZPchr0001g33001</name>
</gene>
<accession>A0A8J5VSU6</accession>
<keyword evidence="3" id="KW-1185">Reference proteome</keyword>
<evidence type="ECO:0000313" key="2">
    <source>
        <dbReference type="EMBL" id="KAG8053104.1"/>
    </source>
</evidence>
<feature type="region of interest" description="Disordered" evidence="1">
    <location>
        <begin position="47"/>
        <end position="82"/>
    </location>
</feature>
<evidence type="ECO:0000313" key="3">
    <source>
        <dbReference type="Proteomes" id="UP000729402"/>
    </source>
</evidence>
<evidence type="ECO:0000256" key="1">
    <source>
        <dbReference type="SAM" id="MobiDB-lite"/>
    </source>
</evidence>
<dbReference type="EMBL" id="JAAALK010000288">
    <property type="protein sequence ID" value="KAG8053104.1"/>
    <property type="molecule type" value="Genomic_DNA"/>
</dbReference>
<reference evidence="2" key="2">
    <citation type="submission" date="2021-02" db="EMBL/GenBank/DDBJ databases">
        <authorList>
            <person name="Kimball J.A."/>
            <person name="Haas M.W."/>
            <person name="Macchietto M."/>
            <person name="Kono T."/>
            <person name="Duquette J."/>
            <person name="Shao M."/>
        </authorList>
    </citation>
    <scope>NUCLEOTIDE SEQUENCE</scope>
    <source>
        <tissue evidence="2">Fresh leaf tissue</tissue>
    </source>
</reference>
<sequence>MGNGYGHIFLSIGNTSTGILMVVSPKGLHTGDVVVVEVVEDETTNVGTMITDARGEAPINVEDDSEEENGAHSKGNSEGSHP</sequence>
<comment type="caution">
    <text evidence="2">The sequence shown here is derived from an EMBL/GenBank/DDBJ whole genome shotgun (WGS) entry which is preliminary data.</text>
</comment>
<dbReference type="AlphaFoldDB" id="A0A8J5VSU6"/>
<name>A0A8J5VSU6_ZIZPA</name>
<protein>
    <submittedName>
        <fullName evidence="2">Uncharacterized protein</fullName>
    </submittedName>
</protein>
<dbReference type="Proteomes" id="UP000729402">
    <property type="component" value="Unassembled WGS sequence"/>
</dbReference>
<proteinExistence type="predicted"/>
<organism evidence="2 3">
    <name type="scientific">Zizania palustris</name>
    <name type="common">Northern wild rice</name>
    <dbReference type="NCBI Taxonomy" id="103762"/>
    <lineage>
        <taxon>Eukaryota</taxon>
        <taxon>Viridiplantae</taxon>
        <taxon>Streptophyta</taxon>
        <taxon>Embryophyta</taxon>
        <taxon>Tracheophyta</taxon>
        <taxon>Spermatophyta</taxon>
        <taxon>Magnoliopsida</taxon>
        <taxon>Liliopsida</taxon>
        <taxon>Poales</taxon>
        <taxon>Poaceae</taxon>
        <taxon>BOP clade</taxon>
        <taxon>Oryzoideae</taxon>
        <taxon>Oryzeae</taxon>
        <taxon>Zizaniinae</taxon>
        <taxon>Zizania</taxon>
    </lineage>
</organism>